<dbReference type="Pfam" id="PF07963">
    <property type="entry name" value="N_methyl"/>
    <property type="match status" value="1"/>
</dbReference>
<keyword evidence="1" id="KW-0812">Transmembrane</keyword>
<feature type="transmembrane region" description="Helical" evidence="1">
    <location>
        <begin position="12"/>
        <end position="33"/>
    </location>
</feature>
<evidence type="ECO:0000256" key="1">
    <source>
        <dbReference type="SAM" id="Phobius"/>
    </source>
</evidence>
<dbReference type="EMBL" id="CP120678">
    <property type="protein sequence ID" value="WIW71513.1"/>
    <property type="molecule type" value="Genomic_DNA"/>
</dbReference>
<proteinExistence type="predicted"/>
<name>A0A9Y2AK19_9FIRM</name>
<keyword evidence="1" id="KW-1133">Transmembrane helix</keyword>
<accession>A0A9Y2AK19</accession>
<protein>
    <submittedName>
        <fullName evidence="2">Prepilin-type N-terminal cleavage/methylation domain-containing protein</fullName>
    </submittedName>
</protein>
<evidence type="ECO:0000313" key="3">
    <source>
        <dbReference type="Proteomes" id="UP001243623"/>
    </source>
</evidence>
<keyword evidence="1" id="KW-0472">Membrane</keyword>
<organism evidence="2 3">
    <name type="scientific">Selenobaculum gibii</name>
    <dbReference type="NCBI Taxonomy" id="3054208"/>
    <lineage>
        <taxon>Bacteria</taxon>
        <taxon>Bacillati</taxon>
        <taxon>Bacillota</taxon>
        <taxon>Negativicutes</taxon>
        <taxon>Selenomonadales</taxon>
        <taxon>Selenomonadaceae</taxon>
        <taxon>Selenobaculum</taxon>
    </lineage>
</organism>
<keyword evidence="3" id="KW-1185">Reference proteome</keyword>
<dbReference type="Proteomes" id="UP001243623">
    <property type="component" value="Chromosome"/>
</dbReference>
<evidence type="ECO:0000313" key="2">
    <source>
        <dbReference type="EMBL" id="WIW71513.1"/>
    </source>
</evidence>
<dbReference type="NCBIfam" id="TIGR02532">
    <property type="entry name" value="IV_pilin_GFxxxE"/>
    <property type="match status" value="1"/>
</dbReference>
<dbReference type="InterPro" id="IPR012902">
    <property type="entry name" value="N_methyl_site"/>
</dbReference>
<dbReference type="AlphaFoldDB" id="A0A9Y2AK19"/>
<dbReference type="RefSeq" id="WP_147667793.1">
    <property type="nucleotide sequence ID" value="NZ_CP120678.1"/>
</dbReference>
<reference evidence="2" key="1">
    <citation type="submission" date="2023-03" db="EMBL/GenBank/DDBJ databases">
        <title>Selenobaculum gbiensis gen. nov. sp. nov., a new bacterium isolated from the gut microbiota of IBD patient.</title>
        <authorList>
            <person name="Yeo S."/>
            <person name="Park H."/>
            <person name="Huh C.S."/>
        </authorList>
    </citation>
    <scope>NUCLEOTIDE SEQUENCE</scope>
    <source>
        <strain evidence="2">ICN-92133</strain>
    </source>
</reference>
<dbReference type="KEGG" id="sgbi:P3F81_04185"/>
<gene>
    <name evidence="2" type="ORF">P3F81_04185</name>
</gene>
<dbReference type="PROSITE" id="PS00409">
    <property type="entry name" value="PROKAR_NTER_METHYL"/>
    <property type="match status" value="1"/>
</dbReference>
<sequence>MRKKDAQRGFSLIEVMIGIAIMVIIFAGITNVFRSLMTSQEYTFTQNSNMQDANAVMKLIQREVQKSKEIVQPIKDEEATDFLEYYTEEKNEKGEVRDILNRIFIEGDAVVWQHGETKQLLAIHRVIASEDLTKNSLRFQNISTNSDRSLIEVHVLLKDVEKKNTTEAAAVHLEAQISTR</sequence>